<sequence>MEKTDVCNQLTSNLQITTPLDGISLYNWTGQFTINQTLDGYKIYLVKGANNSADPVNIYANESIGADYDWRKWGSCKEDKVGCYWFTKAGEFSPYLEFTTGFETLMNLYVAHTYVDDGYFGESSGMVFTNTNNYYDYNVDYGDYRAQYQVTCDNYIPVPPATIPSKTCTIFSHDAAVYDTTQNFKIITSVSAIVNVSNNNIGFITGIAKGPNDLISGIYMNADIEALSWWQEELDLFEDDIEFYTGKLILRNGISYFEEGKPVTENNDCFFNSVTLSKKYVGTSSFCCDVFDEVKPPTTKNGNLRHRQSFKSSKTPKYQNFHKKRS</sequence>
<reference evidence="2" key="1">
    <citation type="submission" date="2022-11" db="UniProtKB">
        <authorList>
            <consortium name="WormBaseParasite"/>
        </authorList>
    </citation>
    <scope>IDENTIFICATION</scope>
</reference>
<dbReference type="Proteomes" id="UP000887580">
    <property type="component" value="Unplaced"/>
</dbReference>
<evidence type="ECO:0000313" key="2">
    <source>
        <dbReference type="WBParaSite" id="PS1159_v2.g11011.t1"/>
    </source>
</evidence>
<name>A0AC35EV34_9BILA</name>
<accession>A0AC35EV34</accession>
<evidence type="ECO:0000313" key="1">
    <source>
        <dbReference type="Proteomes" id="UP000887580"/>
    </source>
</evidence>
<dbReference type="WBParaSite" id="PS1159_v2.g11011.t1">
    <property type="protein sequence ID" value="PS1159_v2.g11011.t1"/>
    <property type="gene ID" value="PS1159_v2.g11011"/>
</dbReference>
<organism evidence="1 2">
    <name type="scientific">Panagrolaimus sp. PS1159</name>
    <dbReference type="NCBI Taxonomy" id="55785"/>
    <lineage>
        <taxon>Eukaryota</taxon>
        <taxon>Metazoa</taxon>
        <taxon>Ecdysozoa</taxon>
        <taxon>Nematoda</taxon>
        <taxon>Chromadorea</taxon>
        <taxon>Rhabditida</taxon>
        <taxon>Tylenchina</taxon>
        <taxon>Panagrolaimomorpha</taxon>
        <taxon>Panagrolaimoidea</taxon>
        <taxon>Panagrolaimidae</taxon>
        <taxon>Panagrolaimus</taxon>
    </lineage>
</organism>
<protein>
    <submittedName>
        <fullName evidence="2">Uncharacterized protein</fullName>
    </submittedName>
</protein>
<proteinExistence type="predicted"/>